<dbReference type="PANTHER" id="PTHR24421:SF63">
    <property type="entry name" value="SENSOR HISTIDINE KINASE DESK"/>
    <property type="match status" value="1"/>
</dbReference>
<dbReference type="Gene3D" id="1.20.5.1930">
    <property type="match status" value="1"/>
</dbReference>
<feature type="transmembrane region" description="Helical" evidence="4">
    <location>
        <begin position="120"/>
        <end position="141"/>
    </location>
</feature>
<organism evidence="6 7">
    <name type="scientific">Streptomyces toxytricini</name>
    <name type="common">Actinomyces toxytricini</name>
    <dbReference type="NCBI Taxonomy" id="67369"/>
    <lineage>
        <taxon>Bacteria</taxon>
        <taxon>Bacillati</taxon>
        <taxon>Actinomycetota</taxon>
        <taxon>Actinomycetes</taxon>
        <taxon>Kitasatosporales</taxon>
        <taxon>Streptomycetaceae</taxon>
        <taxon>Streptomyces</taxon>
    </lineage>
</organism>
<protein>
    <submittedName>
        <fullName evidence="6">Sensor histidine kinase</fullName>
    </submittedName>
</protein>
<keyword evidence="1" id="KW-0808">Transferase</keyword>
<proteinExistence type="predicted"/>
<feature type="domain" description="Signal transduction histidine kinase subgroup 3 dimerisation and phosphoacceptor" evidence="5">
    <location>
        <begin position="201"/>
        <end position="265"/>
    </location>
</feature>
<dbReference type="InterPro" id="IPR050482">
    <property type="entry name" value="Sensor_HK_TwoCompSys"/>
</dbReference>
<dbReference type="Pfam" id="PF07730">
    <property type="entry name" value="HisKA_3"/>
    <property type="match status" value="1"/>
</dbReference>
<keyword evidence="4" id="KW-0812">Transmembrane</keyword>
<keyword evidence="3" id="KW-0902">Two-component regulatory system</keyword>
<evidence type="ECO:0000256" key="1">
    <source>
        <dbReference type="ARBA" id="ARBA00022679"/>
    </source>
</evidence>
<dbReference type="SUPFAM" id="SSF55874">
    <property type="entry name" value="ATPase domain of HSP90 chaperone/DNA topoisomerase II/histidine kinase"/>
    <property type="match status" value="1"/>
</dbReference>
<keyword evidence="4" id="KW-1133">Transmembrane helix</keyword>
<gene>
    <name evidence="6" type="ORF">ACIO7M_23320</name>
</gene>
<dbReference type="Proteomes" id="UP001617351">
    <property type="component" value="Unassembled WGS sequence"/>
</dbReference>
<accession>A0ABW8ELF8</accession>
<evidence type="ECO:0000259" key="5">
    <source>
        <dbReference type="Pfam" id="PF07730"/>
    </source>
</evidence>
<feature type="transmembrane region" description="Helical" evidence="4">
    <location>
        <begin position="161"/>
        <end position="180"/>
    </location>
</feature>
<keyword evidence="2 6" id="KW-0418">Kinase</keyword>
<evidence type="ECO:0000313" key="6">
    <source>
        <dbReference type="EMBL" id="MFJ2824018.1"/>
    </source>
</evidence>
<feature type="transmembrane region" description="Helical" evidence="4">
    <location>
        <begin position="32"/>
        <end position="53"/>
    </location>
</feature>
<dbReference type="PANTHER" id="PTHR24421">
    <property type="entry name" value="NITRATE/NITRITE SENSOR PROTEIN NARX-RELATED"/>
    <property type="match status" value="1"/>
</dbReference>
<dbReference type="InterPro" id="IPR011712">
    <property type="entry name" value="Sig_transdc_His_kin_sub3_dim/P"/>
</dbReference>
<dbReference type="EMBL" id="JBIUYY010000010">
    <property type="protein sequence ID" value="MFJ2824018.1"/>
    <property type="molecule type" value="Genomic_DNA"/>
</dbReference>
<comment type="caution">
    <text evidence="6">The sequence shown here is derived from an EMBL/GenBank/DDBJ whole genome shotgun (WGS) entry which is preliminary data.</text>
</comment>
<dbReference type="Gene3D" id="3.30.565.10">
    <property type="entry name" value="Histidine kinase-like ATPase, C-terminal domain"/>
    <property type="match status" value="1"/>
</dbReference>
<sequence>MSGRLKSSDDASEAVLFEGILRRSRDLPAPRMAKVTVIVALLCYVGITTLNVLGAGVEGPALAAALFCLAAVFGLQLLHSRAGAKQAPAARRALTLGAQAAFTYLPLLALKSQWGAMAGFLAGSLLLLLPPRLGWCLYGFVGVSMLVPPLLDGRPVLDSVYLVQTTLLTGLVTFGLTRLSELVRVLHESRDELTRAAVTRERLRFARDLHDLLGYSLSAIQLKGELIHRLIPAHPAKAKKEIEDVLAISRQSLADVRRVASGYRDLSLEEEIASARSVLSAAEVEAVTDVRMVKVSPPVDTVLATVLREAVTNVLRHSRAAYCEITAVEEDGLMTLSVTNDGVTEGYRDASPHSGSGLGNLGLRLRAVGGELEVDRGPGDVFRVVARVPAQGAVDLDLEDSPEGERSWLVA</sequence>
<evidence type="ECO:0000256" key="3">
    <source>
        <dbReference type="ARBA" id="ARBA00023012"/>
    </source>
</evidence>
<evidence type="ECO:0000313" key="7">
    <source>
        <dbReference type="Proteomes" id="UP001617351"/>
    </source>
</evidence>
<feature type="transmembrane region" description="Helical" evidence="4">
    <location>
        <begin position="59"/>
        <end position="78"/>
    </location>
</feature>
<dbReference type="CDD" id="cd16917">
    <property type="entry name" value="HATPase_UhpB-NarQ-NarX-like"/>
    <property type="match status" value="1"/>
</dbReference>
<dbReference type="InterPro" id="IPR036890">
    <property type="entry name" value="HATPase_C_sf"/>
</dbReference>
<evidence type="ECO:0000256" key="4">
    <source>
        <dbReference type="SAM" id="Phobius"/>
    </source>
</evidence>
<reference evidence="6 7" key="1">
    <citation type="submission" date="2024-10" db="EMBL/GenBank/DDBJ databases">
        <title>The Natural Products Discovery Center: Release of the First 8490 Sequenced Strains for Exploring Actinobacteria Biosynthetic Diversity.</title>
        <authorList>
            <person name="Kalkreuter E."/>
            <person name="Kautsar S.A."/>
            <person name="Yang D."/>
            <person name="Bader C.D."/>
            <person name="Teijaro C.N."/>
            <person name="Fluegel L."/>
            <person name="Davis C.M."/>
            <person name="Simpson J.R."/>
            <person name="Lauterbach L."/>
            <person name="Steele A.D."/>
            <person name="Gui C."/>
            <person name="Meng S."/>
            <person name="Li G."/>
            <person name="Viehrig K."/>
            <person name="Ye F."/>
            <person name="Su P."/>
            <person name="Kiefer A.F."/>
            <person name="Nichols A."/>
            <person name="Cepeda A.J."/>
            <person name="Yan W."/>
            <person name="Fan B."/>
            <person name="Jiang Y."/>
            <person name="Adhikari A."/>
            <person name="Zheng C.-J."/>
            <person name="Schuster L."/>
            <person name="Cowan T.M."/>
            <person name="Smanski M.J."/>
            <person name="Chevrette M.G."/>
            <person name="De Carvalho L.P.S."/>
            <person name="Shen B."/>
        </authorList>
    </citation>
    <scope>NUCLEOTIDE SEQUENCE [LARGE SCALE GENOMIC DNA]</scope>
    <source>
        <strain evidence="6 7">NPDC087220</strain>
    </source>
</reference>
<name>A0ABW8ELF8_STRT5</name>
<keyword evidence="7" id="KW-1185">Reference proteome</keyword>
<dbReference type="RefSeq" id="WP_402384001.1">
    <property type="nucleotide sequence ID" value="NZ_JBIUYY010000010.1"/>
</dbReference>
<dbReference type="GO" id="GO:0016301">
    <property type="term" value="F:kinase activity"/>
    <property type="evidence" value="ECO:0007669"/>
    <property type="project" value="UniProtKB-KW"/>
</dbReference>
<keyword evidence="4" id="KW-0472">Membrane</keyword>
<evidence type="ECO:0000256" key="2">
    <source>
        <dbReference type="ARBA" id="ARBA00022777"/>
    </source>
</evidence>